<evidence type="ECO:0000256" key="2">
    <source>
        <dbReference type="ARBA" id="ARBA00022723"/>
    </source>
</evidence>
<dbReference type="Gene3D" id="3.30.70.20">
    <property type="match status" value="1"/>
</dbReference>
<reference evidence="6 7" key="1">
    <citation type="submission" date="2021-11" db="EMBL/GenBank/DDBJ databases">
        <authorList>
            <person name="Lee D.-H."/>
            <person name="Kim S.-B."/>
        </authorList>
    </citation>
    <scope>NUCLEOTIDE SEQUENCE [LARGE SCALE GENOMIC DNA]</scope>
    <source>
        <strain evidence="6 7">KCTC 52223</strain>
    </source>
</reference>
<dbReference type="RefSeq" id="WP_068190628.1">
    <property type="nucleotide sequence ID" value="NZ_JAJISD010000019.1"/>
</dbReference>
<dbReference type="InterPro" id="IPR051269">
    <property type="entry name" value="Fe-S_cluster_ET"/>
</dbReference>
<proteinExistence type="predicted"/>
<evidence type="ECO:0000256" key="3">
    <source>
        <dbReference type="ARBA" id="ARBA00022982"/>
    </source>
</evidence>
<sequence>MPEHKVLQIIVDPERCQGHNRCKAIAPRLFELDELGHARAVGDGTVPPGLEDKARLAEANCPEFAIKVAQA</sequence>
<accession>A0ABS8L3C1</accession>
<evidence type="ECO:0000256" key="1">
    <source>
        <dbReference type="ARBA" id="ARBA00022448"/>
    </source>
</evidence>
<name>A0ABS8L3C1_9HYPH</name>
<dbReference type="PANTHER" id="PTHR36923">
    <property type="entry name" value="FERREDOXIN"/>
    <property type="match status" value="1"/>
</dbReference>
<keyword evidence="2" id="KW-0479">Metal-binding</keyword>
<keyword evidence="7" id="KW-1185">Reference proteome</keyword>
<dbReference type="Proteomes" id="UP001198862">
    <property type="component" value="Unassembled WGS sequence"/>
</dbReference>
<comment type="caution">
    <text evidence="6">The sequence shown here is derived from an EMBL/GenBank/DDBJ whole genome shotgun (WGS) entry which is preliminary data.</text>
</comment>
<evidence type="ECO:0000313" key="6">
    <source>
        <dbReference type="EMBL" id="MCC8432847.1"/>
    </source>
</evidence>
<organism evidence="6 7">
    <name type="scientific">Reyranella aquatilis</name>
    <dbReference type="NCBI Taxonomy" id="2035356"/>
    <lineage>
        <taxon>Bacteria</taxon>
        <taxon>Pseudomonadati</taxon>
        <taxon>Pseudomonadota</taxon>
        <taxon>Alphaproteobacteria</taxon>
        <taxon>Hyphomicrobiales</taxon>
        <taxon>Reyranellaceae</taxon>
        <taxon>Reyranella</taxon>
    </lineage>
</organism>
<keyword evidence="1" id="KW-0813">Transport</keyword>
<evidence type="ECO:0000256" key="5">
    <source>
        <dbReference type="ARBA" id="ARBA00023014"/>
    </source>
</evidence>
<keyword evidence="4" id="KW-0408">Iron</keyword>
<evidence type="ECO:0000256" key="4">
    <source>
        <dbReference type="ARBA" id="ARBA00023004"/>
    </source>
</evidence>
<gene>
    <name evidence="6" type="ORF">LJ725_28075</name>
</gene>
<evidence type="ECO:0000313" key="7">
    <source>
        <dbReference type="Proteomes" id="UP001198862"/>
    </source>
</evidence>
<protein>
    <submittedName>
        <fullName evidence="6">Ferredoxin</fullName>
    </submittedName>
</protein>
<dbReference type="SUPFAM" id="SSF54862">
    <property type="entry name" value="4Fe-4S ferredoxins"/>
    <property type="match status" value="1"/>
</dbReference>
<dbReference type="PANTHER" id="PTHR36923:SF3">
    <property type="entry name" value="FERREDOXIN"/>
    <property type="match status" value="1"/>
</dbReference>
<keyword evidence="5" id="KW-0411">Iron-sulfur</keyword>
<dbReference type="EMBL" id="JAJISD010000019">
    <property type="protein sequence ID" value="MCC8432847.1"/>
    <property type="molecule type" value="Genomic_DNA"/>
</dbReference>
<dbReference type="Pfam" id="PF13459">
    <property type="entry name" value="Fer4_15"/>
    <property type="match status" value="1"/>
</dbReference>
<keyword evidence="3" id="KW-0249">Electron transport</keyword>